<name>A0ABV7UUK0_9GAMM</name>
<protein>
    <recommendedName>
        <fullName evidence="4">Ribosomal protein L7/L12 C-terminal domain-containing protein</fullName>
    </recommendedName>
</protein>
<gene>
    <name evidence="2" type="ORF">ACFOM9_06060</name>
</gene>
<keyword evidence="1" id="KW-0472">Membrane</keyword>
<evidence type="ECO:0008006" key="4">
    <source>
        <dbReference type="Google" id="ProtNLM"/>
    </source>
</evidence>
<evidence type="ECO:0000313" key="3">
    <source>
        <dbReference type="Proteomes" id="UP001595724"/>
    </source>
</evidence>
<comment type="caution">
    <text evidence="2">The sequence shown here is derived from an EMBL/GenBank/DDBJ whole genome shotgun (WGS) entry which is preliminary data.</text>
</comment>
<dbReference type="EMBL" id="JBHRYF010000002">
    <property type="protein sequence ID" value="MFC3659644.1"/>
    <property type="molecule type" value="Genomic_DNA"/>
</dbReference>
<accession>A0ABV7UUK0</accession>
<reference evidence="3" key="1">
    <citation type="journal article" date="2019" name="Int. J. Syst. Evol. Microbiol.">
        <title>The Global Catalogue of Microorganisms (GCM) 10K type strain sequencing project: providing services to taxonomists for standard genome sequencing and annotation.</title>
        <authorList>
            <consortium name="The Broad Institute Genomics Platform"/>
            <consortium name="The Broad Institute Genome Sequencing Center for Infectious Disease"/>
            <person name="Wu L."/>
            <person name="Ma J."/>
        </authorList>
    </citation>
    <scope>NUCLEOTIDE SEQUENCE [LARGE SCALE GENOMIC DNA]</scope>
    <source>
        <strain evidence="3">KCTC 42211</strain>
    </source>
</reference>
<keyword evidence="1" id="KW-1133">Transmembrane helix</keyword>
<feature type="transmembrane region" description="Helical" evidence="1">
    <location>
        <begin position="191"/>
        <end position="209"/>
    </location>
</feature>
<proteinExistence type="predicted"/>
<dbReference type="Gene3D" id="3.30.1390.10">
    <property type="match status" value="1"/>
</dbReference>
<dbReference type="InterPro" id="IPR014719">
    <property type="entry name" value="Ribosomal_bL12_C/ClpS-like"/>
</dbReference>
<dbReference type="RefSeq" id="WP_386707622.1">
    <property type="nucleotide sequence ID" value="NZ_JBHRYF010000002.1"/>
</dbReference>
<keyword evidence="3" id="KW-1185">Reference proteome</keyword>
<keyword evidence="1" id="KW-0812">Transmembrane</keyword>
<evidence type="ECO:0000256" key="1">
    <source>
        <dbReference type="SAM" id="Phobius"/>
    </source>
</evidence>
<evidence type="ECO:0000313" key="2">
    <source>
        <dbReference type="EMBL" id="MFC3659644.1"/>
    </source>
</evidence>
<dbReference type="Proteomes" id="UP001595724">
    <property type="component" value="Unassembled WGS sequence"/>
</dbReference>
<organism evidence="2 3">
    <name type="scientific">Luteimonas notoginsengisoli</name>
    <dbReference type="NCBI Taxonomy" id="1578200"/>
    <lineage>
        <taxon>Bacteria</taxon>
        <taxon>Pseudomonadati</taxon>
        <taxon>Pseudomonadota</taxon>
        <taxon>Gammaproteobacteria</taxon>
        <taxon>Lysobacterales</taxon>
        <taxon>Lysobacteraceae</taxon>
        <taxon>Luteimonas</taxon>
    </lineage>
</organism>
<sequence length="212" mass="22088">MTVHALSHVIPAKAGIQSLSGSPSQLPDPAPMDVRRRRFRCRKLSAKPTPAPHMSPNGIQLPPEAAAAFARGDVVGAVKQVRQATGLGLKDAHDLVQAHAKAQTTGPGPAQAGGFVFPPAAAAAVARGEFVNAIALLRQANPHLDLKTAKEAVDHVRRGAAPVKGALKPGALPNQPRRVPTVVAGDTGSRGWLTIMLVVVFAALLLWLLDGR</sequence>